<comment type="caution">
    <text evidence="2">The sequence shown here is derived from an EMBL/GenBank/DDBJ whole genome shotgun (WGS) entry which is preliminary data.</text>
</comment>
<name>A0ABP5M0K4_9ACTN</name>
<dbReference type="EMBL" id="BAAANT010000066">
    <property type="protein sequence ID" value="GAA2158256.1"/>
    <property type="molecule type" value="Genomic_DNA"/>
</dbReference>
<evidence type="ECO:0000313" key="3">
    <source>
        <dbReference type="Proteomes" id="UP001422759"/>
    </source>
</evidence>
<keyword evidence="3" id="KW-1185">Reference proteome</keyword>
<gene>
    <name evidence="2" type="ORF">GCM10009760_61130</name>
</gene>
<protein>
    <recommendedName>
        <fullName evidence="1">REase associating with pPIWI RE domain-containing protein</fullName>
    </recommendedName>
</protein>
<accession>A0ABP5M0K4</accession>
<dbReference type="InterPro" id="IPR040828">
    <property type="entry name" value="pPIWI_RE_REase"/>
</dbReference>
<feature type="domain" description="REase associating with pPIWI RE" evidence="1">
    <location>
        <begin position="304"/>
        <end position="407"/>
    </location>
</feature>
<sequence length="409" mass="44848">MGSMWCGEDRVSAVAGTATAVQELDEDQRAALDACVVAALALSSSEGEARGRMRLLMECYGRYVRSFGVLASAPSYEVFTGRLRGTRVADLLPGRPQGSVLDELWLLDGDGMPSSALHRLAVEAAEHGHQAPGIGADIRHLHSLLRAVGMLPASTGLSRISGETVQHAVFRALRAAGFEAYTRGREAMVRTPVLTRRELSRNTVLVELGAYTKISPTRQFGGLWATCPMCKWTMRATFRPSGAVDLECEDERHSLLGARYRAELAAESWRLSPRGELRTVPELLPVEGCVALPYALWLWVTLPGLLEVELRDRLVASGAQVRLWPFGDAYDLHVTRPGRSRTWRVDVKTWADPYGLAQKLREDPEGPGELCFVVPEHLRGYLPLLRRAVRGSGARVLTDTDLVAEVEGA</sequence>
<evidence type="ECO:0000259" key="1">
    <source>
        <dbReference type="Pfam" id="PF18154"/>
    </source>
</evidence>
<reference evidence="3" key="1">
    <citation type="journal article" date="2019" name="Int. J. Syst. Evol. Microbiol.">
        <title>The Global Catalogue of Microorganisms (GCM) 10K type strain sequencing project: providing services to taxonomists for standard genome sequencing and annotation.</title>
        <authorList>
            <consortium name="The Broad Institute Genomics Platform"/>
            <consortium name="The Broad Institute Genome Sequencing Center for Infectious Disease"/>
            <person name="Wu L."/>
            <person name="Ma J."/>
        </authorList>
    </citation>
    <scope>NUCLEOTIDE SEQUENCE [LARGE SCALE GENOMIC DNA]</scope>
    <source>
        <strain evidence="3">JCM 14560</strain>
    </source>
</reference>
<evidence type="ECO:0000313" key="2">
    <source>
        <dbReference type="EMBL" id="GAA2158256.1"/>
    </source>
</evidence>
<proteinExistence type="predicted"/>
<organism evidence="2 3">
    <name type="scientific">Kitasatospora kazusensis</name>
    <dbReference type="NCBI Taxonomy" id="407974"/>
    <lineage>
        <taxon>Bacteria</taxon>
        <taxon>Bacillati</taxon>
        <taxon>Actinomycetota</taxon>
        <taxon>Actinomycetes</taxon>
        <taxon>Kitasatosporales</taxon>
        <taxon>Streptomycetaceae</taxon>
        <taxon>Kitasatospora</taxon>
    </lineage>
</organism>
<dbReference type="Pfam" id="PF18154">
    <property type="entry name" value="pPIWI_RE_REase"/>
    <property type="match status" value="1"/>
</dbReference>
<dbReference type="Proteomes" id="UP001422759">
    <property type="component" value="Unassembled WGS sequence"/>
</dbReference>